<organism evidence="4">
    <name type="scientific">Sphingomonas psychrotolerans</name>
    <dbReference type="NCBI Taxonomy" id="1327635"/>
    <lineage>
        <taxon>Bacteria</taxon>
        <taxon>Pseudomonadati</taxon>
        <taxon>Pseudomonadota</taxon>
        <taxon>Alphaproteobacteria</taxon>
        <taxon>Sphingomonadales</taxon>
        <taxon>Sphingomonadaceae</taxon>
        <taxon>Sphingomonas</taxon>
    </lineage>
</organism>
<sequence>MPASPAQEVPPLPELPGPAGTSGSQLRLVEFVPDQITRVQSAPGYQLMIELAPDEHIENVAVGDSGAWQVTANKRGDRLFVKPIQAGVTTNMIVVTDVRVYSFQLEPLFGPQPDMAYAIRFRYPAPASDTPPDAAPAGNYKLGGDGALRPRGMHDDGVHTYIEWAADQALPAIYAVDGKGKESLVNGMMRDGRMVIDSIQRRLVFRIDGRHATAVRVARRP</sequence>
<evidence type="ECO:0000313" key="4">
    <source>
        <dbReference type="EMBL" id="MDT8760293.1"/>
    </source>
</evidence>
<comment type="similarity">
    <text evidence="1">Belongs to the TrbG/VirB9 family.</text>
</comment>
<evidence type="ECO:0000256" key="1">
    <source>
        <dbReference type="ARBA" id="ARBA00006135"/>
    </source>
</evidence>
<gene>
    <name evidence="4" type="ORF">MZO42_16450</name>
</gene>
<evidence type="ECO:0000256" key="2">
    <source>
        <dbReference type="ARBA" id="ARBA00022729"/>
    </source>
</evidence>
<dbReference type="CDD" id="cd06911">
    <property type="entry name" value="VirB9_CagX_TrbG"/>
    <property type="match status" value="1"/>
</dbReference>
<keyword evidence="2" id="KW-0732">Signal</keyword>
<dbReference type="InterPro" id="IPR038161">
    <property type="entry name" value="VirB9/CagX/TrbG_C_sf"/>
</dbReference>
<comment type="caution">
    <text evidence="4">The sequence shown here is derived from an EMBL/GenBank/DDBJ whole genome shotgun (WGS) entry which is preliminary data.</text>
</comment>
<dbReference type="Gene3D" id="2.60.40.2500">
    <property type="match status" value="1"/>
</dbReference>
<name>A0ABU3N738_9SPHN</name>
<dbReference type="Pfam" id="PF03524">
    <property type="entry name" value="CagX"/>
    <property type="match status" value="1"/>
</dbReference>
<protein>
    <submittedName>
        <fullName evidence="4">TrbG/VirB9 family P-type conjugative transfer protein</fullName>
    </submittedName>
</protein>
<accession>A0ABU3N738</accession>
<feature type="region of interest" description="Disordered" evidence="3">
    <location>
        <begin position="1"/>
        <end position="21"/>
    </location>
</feature>
<dbReference type="InterPro" id="IPR033645">
    <property type="entry name" value="VirB9/CagX/TrbG_C"/>
</dbReference>
<dbReference type="InterPro" id="IPR010258">
    <property type="entry name" value="Conjugal_tfr_TrbG/VirB9/CagX"/>
</dbReference>
<evidence type="ECO:0000256" key="3">
    <source>
        <dbReference type="SAM" id="MobiDB-lite"/>
    </source>
</evidence>
<proteinExistence type="inferred from homology"/>
<reference evidence="4" key="1">
    <citation type="submission" date="2022-04" db="EMBL/GenBank/DDBJ databases">
        <title>Tomato heritable bacteria conferring resistance against bacterial wilt.</title>
        <authorList>
            <person name="Yin J."/>
        </authorList>
    </citation>
    <scope>NUCLEOTIDE SEQUENCE</scope>
    <source>
        <strain evidence="4">Cra20</strain>
    </source>
</reference>
<dbReference type="EMBL" id="JALMLT010000004">
    <property type="protein sequence ID" value="MDT8760293.1"/>
    <property type="molecule type" value="Genomic_DNA"/>
</dbReference>